<dbReference type="PANTHER" id="PTHR46093">
    <property type="entry name" value="ACYL-COA-BINDING DOMAIN-CONTAINING PROTEIN 5"/>
    <property type="match status" value="1"/>
</dbReference>
<sequence>MYTDEFYYHIDDWNWKAVKVEGKPPSSRTYHSAVAVGEDKIVYIGGNDSSKSFNDVHVLQKVEKKEGEAAWSWFCPSIVGLPPQARTGHSATVLNDGNIFIFGGWDPQRDDATAPTSVFNDAFLLDTKAWEWQPATYSDEGQVDTSLRGRVGHGAVTDSEGRVHVFGGQTGSEQRLKDVCTLTISQAPDEKTKVTPSVLETNAV</sequence>
<dbReference type="PANTHER" id="PTHR46093:SF18">
    <property type="entry name" value="FIBRONECTIN TYPE-III DOMAIN-CONTAINING PROTEIN"/>
    <property type="match status" value="1"/>
</dbReference>
<evidence type="ECO:0000313" key="4">
    <source>
        <dbReference type="Proteomes" id="UP001259832"/>
    </source>
</evidence>
<dbReference type="Proteomes" id="UP001259832">
    <property type="component" value="Unassembled WGS sequence"/>
</dbReference>
<evidence type="ECO:0000313" key="3">
    <source>
        <dbReference type="EMBL" id="KAK1946461.1"/>
    </source>
</evidence>
<evidence type="ECO:0000256" key="2">
    <source>
        <dbReference type="ARBA" id="ARBA00022737"/>
    </source>
</evidence>
<gene>
    <name evidence="3" type="ORF">P3T76_002014</name>
</gene>
<dbReference type="AlphaFoldDB" id="A0AAD9LS16"/>
<dbReference type="Pfam" id="PF24681">
    <property type="entry name" value="Kelch_KLHDC2_KLHL20_DRC7"/>
    <property type="match status" value="1"/>
</dbReference>
<comment type="caution">
    <text evidence="3">The sequence shown here is derived from an EMBL/GenBank/DDBJ whole genome shotgun (WGS) entry which is preliminary data.</text>
</comment>
<dbReference type="InterPro" id="IPR015915">
    <property type="entry name" value="Kelch-typ_b-propeller"/>
</dbReference>
<name>A0AAD9LS16_9STRA</name>
<proteinExistence type="predicted"/>
<dbReference type="SUPFAM" id="SSF117281">
    <property type="entry name" value="Kelch motif"/>
    <property type="match status" value="1"/>
</dbReference>
<protein>
    <submittedName>
        <fullName evidence="3">RING finger protein B</fullName>
    </submittedName>
</protein>
<dbReference type="Gene3D" id="2.120.10.80">
    <property type="entry name" value="Kelch-type beta propeller"/>
    <property type="match status" value="1"/>
</dbReference>
<keyword evidence="1" id="KW-0880">Kelch repeat</keyword>
<evidence type="ECO:0000256" key="1">
    <source>
        <dbReference type="ARBA" id="ARBA00022441"/>
    </source>
</evidence>
<organism evidence="3 4">
    <name type="scientific">Phytophthora citrophthora</name>
    <dbReference type="NCBI Taxonomy" id="4793"/>
    <lineage>
        <taxon>Eukaryota</taxon>
        <taxon>Sar</taxon>
        <taxon>Stramenopiles</taxon>
        <taxon>Oomycota</taxon>
        <taxon>Peronosporomycetes</taxon>
        <taxon>Peronosporales</taxon>
        <taxon>Peronosporaceae</taxon>
        <taxon>Phytophthora</taxon>
    </lineage>
</organism>
<keyword evidence="2" id="KW-0677">Repeat</keyword>
<reference evidence="3" key="1">
    <citation type="submission" date="2023-08" db="EMBL/GenBank/DDBJ databases">
        <title>Reference Genome Resource for the Citrus Pathogen Phytophthora citrophthora.</title>
        <authorList>
            <person name="Moller H."/>
            <person name="Coetzee B."/>
            <person name="Rose L.J."/>
            <person name="Van Niekerk J.M."/>
        </authorList>
    </citation>
    <scope>NUCLEOTIDE SEQUENCE</scope>
    <source>
        <strain evidence="3">STE-U-9442</strain>
    </source>
</reference>
<dbReference type="EMBL" id="JASMQC010000003">
    <property type="protein sequence ID" value="KAK1946461.1"/>
    <property type="molecule type" value="Genomic_DNA"/>
</dbReference>
<accession>A0AAD9LS16</accession>
<keyword evidence="4" id="KW-1185">Reference proteome</keyword>